<evidence type="ECO:0000256" key="2">
    <source>
        <dbReference type="ARBA" id="ARBA00022517"/>
    </source>
</evidence>
<evidence type="ECO:0000256" key="3">
    <source>
        <dbReference type="ARBA" id="ARBA00022552"/>
    </source>
</evidence>
<dbReference type="GO" id="GO:0031120">
    <property type="term" value="P:snRNA pseudouridine synthesis"/>
    <property type="evidence" value="ECO:0007669"/>
    <property type="project" value="TreeGrafter"/>
</dbReference>
<organism evidence="6 7">
    <name type="scientific">Anisodus tanguticus</name>
    <dbReference type="NCBI Taxonomy" id="243964"/>
    <lineage>
        <taxon>Eukaryota</taxon>
        <taxon>Viridiplantae</taxon>
        <taxon>Streptophyta</taxon>
        <taxon>Embryophyta</taxon>
        <taxon>Tracheophyta</taxon>
        <taxon>Spermatophyta</taxon>
        <taxon>Magnoliopsida</taxon>
        <taxon>eudicotyledons</taxon>
        <taxon>Gunneridae</taxon>
        <taxon>Pentapetalae</taxon>
        <taxon>asterids</taxon>
        <taxon>lamiids</taxon>
        <taxon>Solanales</taxon>
        <taxon>Solanaceae</taxon>
        <taxon>Solanoideae</taxon>
        <taxon>Hyoscyameae</taxon>
        <taxon>Anisodus</taxon>
    </lineage>
</organism>
<dbReference type="GO" id="GO:0030515">
    <property type="term" value="F:snoRNA binding"/>
    <property type="evidence" value="ECO:0007669"/>
    <property type="project" value="InterPro"/>
</dbReference>
<dbReference type="GO" id="GO:1904874">
    <property type="term" value="P:positive regulation of telomerase RNA localization to Cajal body"/>
    <property type="evidence" value="ECO:0007669"/>
    <property type="project" value="TreeGrafter"/>
</dbReference>
<dbReference type="SUPFAM" id="SSF144210">
    <property type="entry name" value="Nop10-like SnoRNP"/>
    <property type="match status" value="1"/>
</dbReference>
<comment type="caution">
    <text evidence="6">The sequence shown here is derived from an EMBL/GenBank/DDBJ whole genome shotgun (WGS) entry which is preliminary data.</text>
</comment>
<dbReference type="AlphaFoldDB" id="A0AAE1QQZ0"/>
<dbReference type="PANTHER" id="PTHR13305:SF0">
    <property type="entry name" value="H_ACA RIBONUCLEOPROTEIN COMPLEX SUBUNIT 3"/>
    <property type="match status" value="1"/>
</dbReference>
<name>A0AAE1QQZ0_9SOLA</name>
<dbReference type="EMBL" id="JAVYJV010000109">
    <property type="protein sequence ID" value="KAK4336642.1"/>
    <property type="molecule type" value="Genomic_DNA"/>
</dbReference>
<evidence type="ECO:0000256" key="5">
    <source>
        <dbReference type="ARBA" id="ARBA00030185"/>
    </source>
</evidence>
<evidence type="ECO:0000313" key="6">
    <source>
        <dbReference type="EMBL" id="KAK4336642.1"/>
    </source>
</evidence>
<reference evidence="6" key="1">
    <citation type="submission" date="2023-12" db="EMBL/GenBank/DDBJ databases">
        <title>Genome assembly of Anisodus tanguticus.</title>
        <authorList>
            <person name="Wang Y.-J."/>
        </authorList>
    </citation>
    <scope>NUCLEOTIDE SEQUENCE</scope>
    <source>
        <strain evidence="6">KB-2021</strain>
        <tissue evidence="6">Leaf</tissue>
    </source>
</reference>
<protein>
    <recommendedName>
        <fullName evidence="5">Nucleolar protein 10</fullName>
    </recommendedName>
</protein>
<evidence type="ECO:0000256" key="1">
    <source>
        <dbReference type="ARBA" id="ARBA00009462"/>
    </source>
</evidence>
<dbReference type="InterPro" id="IPR036756">
    <property type="entry name" value="H/ACA_rnp_Nop10_sf"/>
</dbReference>
<evidence type="ECO:0000313" key="7">
    <source>
        <dbReference type="Proteomes" id="UP001291623"/>
    </source>
</evidence>
<dbReference type="Pfam" id="PF04135">
    <property type="entry name" value="Nop10p"/>
    <property type="match status" value="1"/>
</dbReference>
<dbReference type="GO" id="GO:0031429">
    <property type="term" value="C:box H/ACA snoRNP complex"/>
    <property type="evidence" value="ECO:0007669"/>
    <property type="project" value="TreeGrafter"/>
</dbReference>
<accession>A0AAE1QQZ0</accession>
<dbReference type="PANTHER" id="PTHR13305">
    <property type="entry name" value="RIBOSOME BIOGENESIS PROTEIN NOP10"/>
    <property type="match status" value="1"/>
</dbReference>
<proteinExistence type="inferred from homology"/>
<dbReference type="GO" id="GO:0070034">
    <property type="term" value="F:telomerase RNA binding"/>
    <property type="evidence" value="ECO:0007669"/>
    <property type="project" value="TreeGrafter"/>
</dbReference>
<gene>
    <name evidence="6" type="ORF">RND71_044048</name>
</gene>
<dbReference type="Gene3D" id="2.20.28.40">
    <property type="entry name" value="H/ACA ribonucleoprotein complex, subunit Nop10"/>
    <property type="match status" value="1"/>
</dbReference>
<dbReference type="GO" id="GO:0031118">
    <property type="term" value="P:rRNA pseudouridine synthesis"/>
    <property type="evidence" value="ECO:0007669"/>
    <property type="project" value="TreeGrafter"/>
</dbReference>
<evidence type="ECO:0000256" key="4">
    <source>
        <dbReference type="ARBA" id="ARBA00023274"/>
    </source>
</evidence>
<comment type="similarity">
    <text evidence="1">Belongs to the NOP10 family.</text>
</comment>
<keyword evidence="4" id="KW-0687">Ribonucleoprotein</keyword>
<dbReference type="Proteomes" id="UP001291623">
    <property type="component" value="Unassembled WGS sequence"/>
</dbReference>
<keyword evidence="3" id="KW-0698">rRNA processing</keyword>
<dbReference type="InterPro" id="IPR007264">
    <property type="entry name" value="H/ACA_rnp_Nop10"/>
</dbReference>
<keyword evidence="2" id="KW-0690">Ribosome biogenesis</keyword>
<sequence length="62" mass="7415">MFLMYYLENDKRIYTLSKTDPYGNPTKSAHPARFSTQDQFSKQRILLKQRFGILPTQQNKKM</sequence>
<keyword evidence="7" id="KW-1185">Reference proteome</keyword>